<proteinExistence type="predicted"/>
<reference evidence="1 2" key="1">
    <citation type="submission" date="2018-01" db="EMBL/GenBank/DDBJ databases">
        <title>Whole genome analyses suggest that Burkholderia sensu lato contains two further novel genera in the rhizoxinica-symbiotica group Mycetohabitans gen. nov., and Trinickia gen. nov.: implications for the evolution of diazotrophy and nodulation in the Burkholderiaceae.</title>
        <authorList>
            <person name="Estrada-de los Santos P."/>
            <person name="Palmer M."/>
            <person name="Chavez-Ramirez B."/>
            <person name="Beukes C."/>
            <person name="Steenkamp E.T."/>
            <person name="Hirsch A.M."/>
            <person name="Manyaka P."/>
            <person name="Maluk M."/>
            <person name="Lafos M."/>
            <person name="Crook M."/>
            <person name="Gross E."/>
            <person name="Simon M.F."/>
            <person name="Bueno dos Reis Junior F."/>
            <person name="Poole P.S."/>
            <person name="Venter S.N."/>
            <person name="James E.K."/>
        </authorList>
    </citation>
    <scope>NUCLEOTIDE SEQUENCE [LARGE SCALE GENOMIC DNA]</scope>
    <source>
        <strain evidence="1 2">WSM 3937</strain>
    </source>
</reference>
<organism evidence="1 2">
    <name type="scientific">Paraburkholderia rhynchosiae</name>
    <dbReference type="NCBI Taxonomy" id="487049"/>
    <lineage>
        <taxon>Bacteria</taxon>
        <taxon>Pseudomonadati</taxon>
        <taxon>Pseudomonadota</taxon>
        <taxon>Betaproteobacteria</taxon>
        <taxon>Burkholderiales</taxon>
        <taxon>Burkholderiaceae</taxon>
        <taxon>Paraburkholderia</taxon>
    </lineage>
</organism>
<dbReference type="EMBL" id="PNXY01000034">
    <property type="protein sequence ID" value="PMS24536.1"/>
    <property type="molecule type" value="Genomic_DNA"/>
</dbReference>
<comment type="caution">
    <text evidence="1">The sequence shown here is derived from an EMBL/GenBank/DDBJ whole genome shotgun (WGS) entry which is preliminary data.</text>
</comment>
<gene>
    <name evidence="1" type="ORF">C0Z16_30985</name>
</gene>
<dbReference type="RefSeq" id="WP_102635855.1">
    <property type="nucleotide sequence ID" value="NZ_CADIJZ010000033.1"/>
</dbReference>
<dbReference type="Proteomes" id="UP000235659">
    <property type="component" value="Unassembled WGS sequence"/>
</dbReference>
<protein>
    <submittedName>
        <fullName evidence="1">Uncharacterized protein</fullName>
    </submittedName>
</protein>
<sequence>MGEKLVNLYLIYTRSNLILLSRREYESWQQIQEDIDDYMTSLGPWSAEETVEYLREEHPDLSPDAAEQMRSFLSKGESTVSLRFAHNGGWFGSQSFGAPN</sequence>
<evidence type="ECO:0000313" key="2">
    <source>
        <dbReference type="Proteomes" id="UP000235659"/>
    </source>
</evidence>
<keyword evidence="2" id="KW-1185">Reference proteome</keyword>
<evidence type="ECO:0000313" key="1">
    <source>
        <dbReference type="EMBL" id="PMS24536.1"/>
    </source>
</evidence>
<accession>A0ABX4UW32</accession>
<name>A0ABX4UW32_9BURK</name>